<dbReference type="Pfam" id="PF00510">
    <property type="entry name" value="COX3"/>
    <property type="match status" value="1"/>
</dbReference>
<proteinExistence type="inferred from homology"/>
<dbReference type="SUPFAM" id="SSF81452">
    <property type="entry name" value="Cytochrome c oxidase subunit III-like"/>
    <property type="match status" value="1"/>
</dbReference>
<dbReference type="RefSeq" id="WP_189619123.1">
    <property type="nucleotide sequence ID" value="NZ_BMZA01000001.1"/>
</dbReference>
<dbReference type="Proteomes" id="UP000648075">
    <property type="component" value="Unassembled WGS sequence"/>
</dbReference>
<feature type="transmembrane region" description="Helical" evidence="7">
    <location>
        <begin position="95"/>
        <end position="114"/>
    </location>
</feature>
<dbReference type="InterPro" id="IPR024791">
    <property type="entry name" value="Cyt_c/ubiquinol_Oxase_su3"/>
</dbReference>
<evidence type="ECO:0000256" key="1">
    <source>
        <dbReference type="ARBA" id="ARBA00004141"/>
    </source>
</evidence>
<evidence type="ECO:0000256" key="3">
    <source>
        <dbReference type="ARBA" id="ARBA00022692"/>
    </source>
</evidence>
<dbReference type="GO" id="GO:0019646">
    <property type="term" value="P:aerobic electron transport chain"/>
    <property type="evidence" value="ECO:0007669"/>
    <property type="project" value="InterPro"/>
</dbReference>
<dbReference type="InterPro" id="IPR013833">
    <property type="entry name" value="Cyt_c_oxidase_su3_a-hlx"/>
</dbReference>
<protein>
    <recommendedName>
        <fullName evidence="8">Heme-copper oxidase subunit III family profile domain-containing protein</fullName>
    </recommendedName>
</protein>
<gene>
    <name evidence="9" type="primary">norE</name>
    <name evidence="9" type="ORF">GCM10011614_00830</name>
</gene>
<dbReference type="Gene3D" id="1.20.120.80">
    <property type="entry name" value="Cytochrome c oxidase, subunit III, four-helix bundle"/>
    <property type="match status" value="1"/>
</dbReference>
<comment type="similarity">
    <text evidence="2 6">Belongs to the cytochrome c oxidase subunit 3 family.</text>
</comment>
<comment type="subcellular location">
    <subcellularLocation>
        <location evidence="6">Cell membrane</location>
        <topology evidence="6">Multi-pass membrane protein</topology>
    </subcellularLocation>
    <subcellularLocation>
        <location evidence="1">Membrane</location>
        <topology evidence="1">Multi-pass membrane protein</topology>
    </subcellularLocation>
</comment>
<keyword evidence="4 7" id="KW-1133">Transmembrane helix</keyword>
<evidence type="ECO:0000256" key="7">
    <source>
        <dbReference type="SAM" id="Phobius"/>
    </source>
</evidence>
<keyword evidence="5 7" id="KW-0472">Membrane</keyword>
<feature type="transmembrane region" description="Helical" evidence="7">
    <location>
        <begin position="134"/>
        <end position="155"/>
    </location>
</feature>
<evidence type="ECO:0000256" key="4">
    <source>
        <dbReference type="ARBA" id="ARBA00022989"/>
    </source>
</evidence>
<evidence type="ECO:0000259" key="8">
    <source>
        <dbReference type="PROSITE" id="PS50253"/>
    </source>
</evidence>
<reference evidence="9" key="1">
    <citation type="journal article" date="2014" name="Int. J. Syst. Evol. Microbiol.">
        <title>Complete genome sequence of Corynebacterium casei LMG S-19264T (=DSM 44701T), isolated from a smear-ripened cheese.</title>
        <authorList>
            <consortium name="US DOE Joint Genome Institute (JGI-PGF)"/>
            <person name="Walter F."/>
            <person name="Albersmeier A."/>
            <person name="Kalinowski J."/>
            <person name="Ruckert C."/>
        </authorList>
    </citation>
    <scope>NUCLEOTIDE SEQUENCE</scope>
    <source>
        <strain evidence="9">KCTC 32255</strain>
    </source>
</reference>
<organism evidence="9 10">
    <name type="scientific">Novosphingobium colocasiae</name>
    <dbReference type="NCBI Taxonomy" id="1256513"/>
    <lineage>
        <taxon>Bacteria</taxon>
        <taxon>Pseudomonadati</taxon>
        <taxon>Pseudomonadota</taxon>
        <taxon>Alphaproteobacteria</taxon>
        <taxon>Sphingomonadales</taxon>
        <taxon>Sphingomonadaceae</taxon>
        <taxon>Novosphingobium</taxon>
    </lineage>
</organism>
<dbReference type="GO" id="GO:0005886">
    <property type="term" value="C:plasma membrane"/>
    <property type="evidence" value="ECO:0007669"/>
    <property type="project" value="UniProtKB-SubCell"/>
</dbReference>
<comment type="caution">
    <text evidence="9">The sequence shown here is derived from an EMBL/GenBank/DDBJ whole genome shotgun (WGS) entry which is preliminary data.</text>
</comment>
<keyword evidence="3 6" id="KW-0812">Transmembrane</keyword>
<dbReference type="PROSITE" id="PS50253">
    <property type="entry name" value="COX3"/>
    <property type="match status" value="1"/>
</dbReference>
<evidence type="ECO:0000313" key="9">
    <source>
        <dbReference type="EMBL" id="GGY90051.1"/>
    </source>
</evidence>
<dbReference type="InterPro" id="IPR000298">
    <property type="entry name" value="Cyt_c_oxidase-like_su3"/>
</dbReference>
<feature type="domain" description="Heme-copper oxidase subunit III family profile" evidence="8">
    <location>
        <begin position="1"/>
        <end position="198"/>
    </location>
</feature>
<dbReference type="GO" id="GO:0004129">
    <property type="term" value="F:cytochrome-c oxidase activity"/>
    <property type="evidence" value="ECO:0007669"/>
    <property type="project" value="InterPro"/>
</dbReference>
<feature type="transmembrane region" description="Helical" evidence="7">
    <location>
        <begin position="23"/>
        <end position="44"/>
    </location>
</feature>
<dbReference type="PANTHER" id="PTHR11403:SF6">
    <property type="entry name" value="NITRIC OXIDE REDUCTASE SUBUNIT E"/>
    <property type="match status" value="1"/>
</dbReference>
<accession>A0A918UCQ6</accession>
<evidence type="ECO:0000313" key="10">
    <source>
        <dbReference type="Proteomes" id="UP000648075"/>
    </source>
</evidence>
<name>A0A918UCQ6_9SPHN</name>
<dbReference type="AlphaFoldDB" id="A0A918UCQ6"/>
<sequence>MYAPSTMPAETRKKALALPGDEGVFFFITADMAMFALFFLVFMVGQAQAPDIYRASRAALDPTLGLLNTLILATSGWLMVRAVDAARRERWSAARRNVIAAALVGLGFAVTKAFEYHAKISHGITLNTNEFFTYYYAFTGLHFFHFVIGVLVLAITQAKLAAPEGEKTRIWLESAAAYWHMVDLLWMVLFPMLYLAGGTA</sequence>
<dbReference type="PANTHER" id="PTHR11403">
    <property type="entry name" value="CYTOCHROME C OXIDASE SUBUNIT III"/>
    <property type="match status" value="1"/>
</dbReference>
<evidence type="ECO:0000256" key="2">
    <source>
        <dbReference type="ARBA" id="ARBA00010581"/>
    </source>
</evidence>
<keyword evidence="10" id="KW-1185">Reference proteome</keyword>
<evidence type="ECO:0000256" key="6">
    <source>
        <dbReference type="RuleBase" id="RU003376"/>
    </source>
</evidence>
<dbReference type="InterPro" id="IPR035973">
    <property type="entry name" value="Cyt_c_oxidase_su3-like_sf"/>
</dbReference>
<reference evidence="9" key="2">
    <citation type="submission" date="2020-09" db="EMBL/GenBank/DDBJ databases">
        <authorList>
            <person name="Sun Q."/>
            <person name="Kim S."/>
        </authorList>
    </citation>
    <scope>NUCLEOTIDE SEQUENCE</scope>
    <source>
        <strain evidence="9">KCTC 32255</strain>
    </source>
</reference>
<evidence type="ECO:0000256" key="5">
    <source>
        <dbReference type="ARBA" id="ARBA00023136"/>
    </source>
</evidence>
<dbReference type="EMBL" id="BMZA01000001">
    <property type="protein sequence ID" value="GGY90051.1"/>
    <property type="molecule type" value="Genomic_DNA"/>
</dbReference>
<feature type="transmembrane region" description="Helical" evidence="7">
    <location>
        <begin position="176"/>
        <end position="197"/>
    </location>
</feature>